<dbReference type="Pfam" id="PF02272">
    <property type="entry name" value="DHHA1"/>
    <property type="match status" value="1"/>
</dbReference>
<dbReference type="InterPro" id="IPR038763">
    <property type="entry name" value="DHH_sf"/>
</dbReference>
<name>A0A1H7ZYJ0_9FIRM</name>
<dbReference type="PANTHER" id="PTHR30255:SF2">
    <property type="entry name" value="SINGLE-STRANDED-DNA-SPECIFIC EXONUCLEASE RECJ"/>
    <property type="match status" value="1"/>
</dbReference>
<proteinExistence type="inferred from homology"/>
<dbReference type="NCBIfam" id="TIGR00644">
    <property type="entry name" value="recJ"/>
    <property type="match status" value="1"/>
</dbReference>
<dbReference type="Gene3D" id="3.10.310.30">
    <property type="match status" value="1"/>
</dbReference>
<comment type="similarity">
    <text evidence="1">Belongs to the RecJ family.</text>
</comment>
<dbReference type="InterPro" id="IPR041122">
    <property type="entry name" value="RecJ_OB"/>
</dbReference>
<dbReference type="Gene3D" id="3.90.1640.30">
    <property type="match status" value="1"/>
</dbReference>
<dbReference type="InterPro" id="IPR001667">
    <property type="entry name" value="DDH_dom"/>
</dbReference>
<organism evidence="9 10">
    <name type="scientific">Hydrogenoanaerobacterium saccharovorans</name>
    <dbReference type="NCBI Taxonomy" id="474960"/>
    <lineage>
        <taxon>Bacteria</taxon>
        <taxon>Bacillati</taxon>
        <taxon>Bacillota</taxon>
        <taxon>Clostridia</taxon>
        <taxon>Eubacteriales</taxon>
        <taxon>Oscillospiraceae</taxon>
        <taxon>Hydrogenoanaerobacterium</taxon>
    </lineage>
</organism>
<evidence type="ECO:0000259" key="8">
    <source>
        <dbReference type="Pfam" id="PF17768"/>
    </source>
</evidence>
<evidence type="ECO:0000259" key="7">
    <source>
        <dbReference type="Pfam" id="PF02272"/>
    </source>
</evidence>
<dbReference type="AlphaFoldDB" id="A0A1H7ZYJ0"/>
<dbReference type="InterPro" id="IPR003156">
    <property type="entry name" value="DHHA1_dom"/>
</dbReference>
<dbReference type="OrthoDB" id="9809852at2"/>
<keyword evidence="10" id="KW-1185">Reference proteome</keyword>
<evidence type="ECO:0000256" key="4">
    <source>
        <dbReference type="ARBA" id="ARBA00022801"/>
    </source>
</evidence>
<feature type="domain" description="DDH" evidence="6">
    <location>
        <begin position="77"/>
        <end position="225"/>
    </location>
</feature>
<dbReference type="InterPro" id="IPR051673">
    <property type="entry name" value="SSDNA_exonuclease_RecJ"/>
</dbReference>
<evidence type="ECO:0000259" key="6">
    <source>
        <dbReference type="Pfam" id="PF01368"/>
    </source>
</evidence>
<evidence type="ECO:0000256" key="1">
    <source>
        <dbReference type="ARBA" id="ARBA00005915"/>
    </source>
</evidence>
<keyword evidence="5 9" id="KW-0269">Exonuclease</keyword>
<evidence type="ECO:0000256" key="5">
    <source>
        <dbReference type="ARBA" id="ARBA00022839"/>
    </source>
</evidence>
<feature type="domain" description="DHHA1" evidence="7">
    <location>
        <begin position="341"/>
        <end position="433"/>
    </location>
</feature>
<feature type="domain" description="RecJ OB" evidence="8">
    <location>
        <begin position="451"/>
        <end position="556"/>
    </location>
</feature>
<accession>A0A1H7ZYJ0</accession>
<reference evidence="9 10" key="1">
    <citation type="submission" date="2016-10" db="EMBL/GenBank/DDBJ databases">
        <authorList>
            <person name="de Groot N.N."/>
        </authorList>
    </citation>
    <scope>NUCLEOTIDE SEQUENCE [LARGE SCALE GENOMIC DNA]</scope>
    <source>
        <strain evidence="9 10">CGMCC 1.5070</strain>
    </source>
</reference>
<evidence type="ECO:0000313" key="10">
    <source>
        <dbReference type="Proteomes" id="UP000199158"/>
    </source>
</evidence>
<dbReference type="GO" id="GO:0006281">
    <property type="term" value="P:DNA repair"/>
    <property type="evidence" value="ECO:0007669"/>
    <property type="project" value="InterPro"/>
</dbReference>
<protein>
    <recommendedName>
        <fullName evidence="2">Single-stranded-DNA-specific exonuclease RecJ</fullName>
    </recommendedName>
</protein>
<keyword evidence="3" id="KW-0540">Nuclease</keyword>
<dbReference type="Pfam" id="PF01368">
    <property type="entry name" value="DHH"/>
    <property type="match status" value="1"/>
</dbReference>
<evidence type="ECO:0000313" key="9">
    <source>
        <dbReference type="EMBL" id="SEM62784.1"/>
    </source>
</evidence>
<gene>
    <name evidence="9" type="ORF">SAMN05216180_0946</name>
</gene>
<dbReference type="Proteomes" id="UP000199158">
    <property type="component" value="Unassembled WGS sequence"/>
</dbReference>
<dbReference type="GO" id="GO:0006310">
    <property type="term" value="P:DNA recombination"/>
    <property type="evidence" value="ECO:0007669"/>
    <property type="project" value="InterPro"/>
</dbReference>
<evidence type="ECO:0000256" key="3">
    <source>
        <dbReference type="ARBA" id="ARBA00022722"/>
    </source>
</evidence>
<sequence>MGIKKWNMIKIDKQKSAKLAASTGLDLFVCDILQARGMDTPEKLQEFFSEQIVDPFLLPDMEKAAERVQTAIDEQENICVYGDYDCDGITSTVLLYTYLQTMGAQVSYYIPDRDREGYGLNFSAIDALSQRGVNLIITVDNGISALEEIDYANSLGMQVVVTDHHKPRETLPNAVAVVDPHRTDGTAPFKNLAGVGVVFKLICAMEGGDGIELLDYYGDLTCIGTIADIVSLTGENRTIVRYGLERLQYTDNVGLRALLEISGLMDKRITCENVGFILAPRINAAGRMGITQKAVDLLLCEDEEEALELAALISEQNKVRQGIETEILKDISLEISKNPSILYERLLVLSGEGWHHGIIGIVCSKIMERYAKPCLLISVDGDEARGSGRSIEGFSLIDAIAKCSSHLTRYGGHTLAAGFSLDTANIEDFEEKLLLNAKEEFEFMPVMTVNIDREIAPQELTVQNLKKLSVLEPFGMDNETPVFAVLGAQIEAIYPIGSNGGHIRIRLQKDGHSFYAVYFGMTQERFPYVIGDTIDIAANCDVNVYNNEERVSVKIKTVRPTGVDQATLVDGVQQYERYKRNENWNESARVRNVPTRDDIAVIYRWLREHKGYSGDFEILYCKLAPQQIGYCKLRLALDIMTEMGLITCKHTKAGVTIALCTVKGKVDLEQSKILQVL</sequence>
<dbReference type="PANTHER" id="PTHR30255">
    <property type="entry name" value="SINGLE-STRANDED-DNA-SPECIFIC EXONUCLEASE RECJ"/>
    <property type="match status" value="1"/>
</dbReference>
<dbReference type="EMBL" id="FOCG01000001">
    <property type="protein sequence ID" value="SEM62784.1"/>
    <property type="molecule type" value="Genomic_DNA"/>
</dbReference>
<dbReference type="GO" id="GO:0003676">
    <property type="term" value="F:nucleic acid binding"/>
    <property type="evidence" value="ECO:0007669"/>
    <property type="project" value="InterPro"/>
</dbReference>
<dbReference type="Pfam" id="PF17768">
    <property type="entry name" value="RecJ_OB"/>
    <property type="match status" value="1"/>
</dbReference>
<evidence type="ECO:0000256" key="2">
    <source>
        <dbReference type="ARBA" id="ARBA00019841"/>
    </source>
</evidence>
<dbReference type="GO" id="GO:0008409">
    <property type="term" value="F:5'-3' exonuclease activity"/>
    <property type="evidence" value="ECO:0007669"/>
    <property type="project" value="InterPro"/>
</dbReference>
<keyword evidence="4" id="KW-0378">Hydrolase</keyword>
<dbReference type="RefSeq" id="WP_092752147.1">
    <property type="nucleotide sequence ID" value="NZ_FOCG01000001.1"/>
</dbReference>
<dbReference type="STRING" id="474960.SAMN05216180_0946"/>
<dbReference type="SUPFAM" id="SSF64182">
    <property type="entry name" value="DHH phosphoesterases"/>
    <property type="match status" value="1"/>
</dbReference>
<dbReference type="InterPro" id="IPR004610">
    <property type="entry name" value="RecJ"/>
</dbReference>